<reference evidence="1" key="3">
    <citation type="submission" date="2023-07" db="EMBL/GenBank/DDBJ databases">
        <title>An improved reference 1 genome and first organelle genomes of Quercus suber.</title>
        <authorList>
            <consortium name="Genosuber Consortium"/>
            <person name="Usie A."/>
            <person name="Serra O."/>
            <person name="Barros P."/>
        </authorList>
    </citation>
    <scope>NUCLEOTIDE SEQUENCE</scope>
    <source>
        <strain evidence="1">HL8</strain>
        <tissue evidence="1">Leaves</tissue>
    </source>
</reference>
<protein>
    <submittedName>
        <fullName evidence="1">Uncharacterized protein</fullName>
    </submittedName>
</protein>
<dbReference type="EMBL" id="PKMF04000006">
    <property type="protein sequence ID" value="KAK7860478.1"/>
    <property type="molecule type" value="Genomic_DNA"/>
</dbReference>
<gene>
    <name evidence="1" type="ORF">CFP56_036660</name>
</gene>
<accession>A0AAW0M9A1</accession>
<sequence length="72" mass="8181">MIIPGWETTLLLFIVKPEEMMPVKFLVVLWILRKLFTVEILMQVNAGAAFSLFLKQPPFHVPFPAIMNIGGP</sequence>
<comment type="caution">
    <text evidence="1">The sequence shown here is derived from an EMBL/GenBank/DDBJ whole genome shotgun (WGS) entry which is preliminary data.</text>
</comment>
<organism evidence="1">
    <name type="scientific">Quercus suber</name>
    <name type="common">Cork oak</name>
    <dbReference type="NCBI Taxonomy" id="58331"/>
    <lineage>
        <taxon>Eukaryota</taxon>
        <taxon>Viridiplantae</taxon>
        <taxon>Streptophyta</taxon>
        <taxon>Embryophyta</taxon>
        <taxon>Tracheophyta</taxon>
        <taxon>Spermatophyta</taxon>
        <taxon>Magnoliopsida</taxon>
        <taxon>eudicotyledons</taxon>
        <taxon>Gunneridae</taxon>
        <taxon>Pentapetalae</taxon>
        <taxon>rosids</taxon>
        <taxon>fabids</taxon>
        <taxon>Fagales</taxon>
        <taxon>Fagaceae</taxon>
        <taxon>Quercus</taxon>
    </lineage>
</organism>
<reference evidence="1" key="2">
    <citation type="journal article" date="2018" name="Sci. Data">
        <title>The draft genome sequence of cork oak.</title>
        <authorList>
            <person name="Ramos A.M."/>
            <person name="Usie A."/>
            <person name="Barbosa P."/>
            <person name="Barros P.M."/>
            <person name="Capote T."/>
            <person name="Chaves I."/>
            <person name="Simoes F."/>
            <person name="Abreu I."/>
            <person name="Carrasquinho I."/>
            <person name="Faro C."/>
            <person name="Guimaraes J.B."/>
            <person name="Mendonca D."/>
            <person name="Nobrega F."/>
            <person name="Rodrigues L."/>
            <person name="Saibo N.J.M."/>
            <person name="Varela M.C."/>
            <person name="Egas C."/>
            <person name="Matos J."/>
            <person name="Miguel C.M."/>
            <person name="Oliveira M.M."/>
            <person name="Ricardo C.P."/>
            <person name="Goncalves S."/>
        </authorList>
    </citation>
    <scope>NUCLEOTIDE SEQUENCE [LARGE SCALE GENOMIC DNA]</scope>
    <source>
        <strain evidence="1">HL8</strain>
    </source>
</reference>
<reference evidence="1" key="1">
    <citation type="submission" date="2017-12" db="EMBL/GenBank/DDBJ databases">
        <authorList>
            <person name="Barbosa P."/>
            <person name="Usie A."/>
            <person name="Ramos A.M."/>
        </authorList>
    </citation>
    <scope>NUCLEOTIDE SEQUENCE</scope>
    <source>
        <strain evidence="1">HL8</strain>
        <tissue evidence="1">Leaves</tissue>
    </source>
</reference>
<dbReference type="AlphaFoldDB" id="A0AAW0M9A1"/>
<name>A0AAW0M9A1_QUESU</name>
<evidence type="ECO:0000313" key="1">
    <source>
        <dbReference type="EMBL" id="KAK7860478.1"/>
    </source>
</evidence>
<proteinExistence type="predicted"/>